<dbReference type="Gene3D" id="3.90.550.20">
    <property type="match status" value="1"/>
</dbReference>
<dbReference type="InterPro" id="IPR007577">
    <property type="entry name" value="GlycoTrfase_DXD_sugar-bd_CS"/>
</dbReference>
<name>A0A482WG09_LAOST</name>
<comment type="caution">
    <text evidence="2">The sequence shown here is derived from an EMBL/GenBank/DDBJ whole genome shotgun (WGS) entry which is preliminary data.</text>
</comment>
<feature type="signal peptide" evidence="1">
    <location>
        <begin position="1"/>
        <end position="26"/>
    </location>
</feature>
<dbReference type="PANTHER" id="PTHR46830">
    <property type="entry name" value="TRANSFERASE, PUTATIVE-RELATED"/>
    <property type="match status" value="1"/>
</dbReference>
<dbReference type="Proteomes" id="UP000291343">
    <property type="component" value="Unassembled WGS sequence"/>
</dbReference>
<keyword evidence="1" id="KW-0732">Signal</keyword>
<dbReference type="Pfam" id="PF04488">
    <property type="entry name" value="Gly_transf_sug"/>
    <property type="match status" value="1"/>
</dbReference>
<evidence type="ECO:0008006" key="4">
    <source>
        <dbReference type="Google" id="ProtNLM"/>
    </source>
</evidence>
<gene>
    <name evidence="2" type="ORF">LSTR_LSTR001898</name>
</gene>
<reference evidence="2 3" key="1">
    <citation type="journal article" date="2017" name="Gigascience">
        <title>Genome sequence of the small brown planthopper, Laodelphax striatellus.</title>
        <authorList>
            <person name="Zhu J."/>
            <person name="Jiang F."/>
            <person name="Wang X."/>
            <person name="Yang P."/>
            <person name="Bao Y."/>
            <person name="Zhao W."/>
            <person name="Wang W."/>
            <person name="Lu H."/>
            <person name="Wang Q."/>
            <person name="Cui N."/>
            <person name="Li J."/>
            <person name="Chen X."/>
            <person name="Luo L."/>
            <person name="Yu J."/>
            <person name="Kang L."/>
            <person name="Cui F."/>
        </authorList>
    </citation>
    <scope>NUCLEOTIDE SEQUENCE [LARGE SCALE GENOMIC DNA]</scope>
    <source>
        <strain evidence="2">Lst14</strain>
    </source>
</reference>
<proteinExistence type="predicted"/>
<dbReference type="EMBL" id="QKKF02037264">
    <property type="protein sequence ID" value="RZF32434.1"/>
    <property type="molecule type" value="Genomic_DNA"/>
</dbReference>
<protein>
    <recommendedName>
        <fullName evidence="4">Alpha-1,4-N-acetylglucosaminyltransferase</fullName>
    </recommendedName>
</protein>
<keyword evidence="3" id="KW-1185">Reference proteome</keyword>
<dbReference type="OrthoDB" id="409543at2759"/>
<dbReference type="AlphaFoldDB" id="A0A482WG09"/>
<dbReference type="SUPFAM" id="SSF53448">
    <property type="entry name" value="Nucleotide-diphospho-sugar transferases"/>
    <property type="match status" value="1"/>
</dbReference>
<accession>A0A482WG09</accession>
<dbReference type="InterPro" id="IPR029044">
    <property type="entry name" value="Nucleotide-diphossugar_trans"/>
</dbReference>
<feature type="chain" id="PRO_5019807663" description="Alpha-1,4-N-acetylglucosaminyltransferase" evidence="1">
    <location>
        <begin position="27"/>
        <end position="338"/>
    </location>
</feature>
<sequence>MSETKLAVTTVVVAALSLLLLRYQDAQKRQLVCDADLWQRHEHHEFEGFDNETGILTGYLIVPNYVHFLRMGASMKNVKFIDAMCMLAAFKKQRPDRLFIHTDQKHFSGFHWDYLMNKVPGFKEALTIVSTQLPDTIFDQKFSQVYHYFHSSDVLRIQVLMKYGGMFLDNDSFLVKSLDPYRKFEMAIGWDEGMFLGTQVLVAHKDARFLRLWLDSYRGHYYPTLWYFNAGEWPTVSILWARPELVHRVKLLFGVHPLIDEVFVSVWPDWRKQFAIHLLTRHLNAMFAACNISFNNESDLTESFVSSYHNTLYDMIGEIYDLKSNFKGQVVEKFNCKP</sequence>
<evidence type="ECO:0000313" key="3">
    <source>
        <dbReference type="Proteomes" id="UP000291343"/>
    </source>
</evidence>
<dbReference type="PANTHER" id="PTHR46830:SF1">
    <property type="entry name" value="ALPHA-1,4-N-ACETYLGLUCOSAMINYLTRANSFERASE"/>
    <property type="match status" value="1"/>
</dbReference>
<organism evidence="2 3">
    <name type="scientific">Laodelphax striatellus</name>
    <name type="common">Small brown planthopper</name>
    <name type="synonym">Delphax striatella</name>
    <dbReference type="NCBI Taxonomy" id="195883"/>
    <lineage>
        <taxon>Eukaryota</taxon>
        <taxon>Metazoa</taxon>
        <taxon>Ecdysozoa</taxon>
        <taxon>Arthropoda</taxon>
        <taxon>Hexapoda</taxon>
        <taxon>Insecta</taxon>
        <taxon>Pterygota</taxon>
        <taxon>Neoptera</taxon>
        <taxon>Paraneoptera</taxon>
        <taxon>Hemiptera</taxon>
        <taxon>Auchenorrhyncha</taxon>
        <taxon>Fulgoroidea</taxon>
        <taxon>Delphacidae</taxon>
        <taxon>Criomorphinae</taxon>
        <taxon>Laodelphax</taxon>
    </lineage>
</organism>
<dbReference type="InParanoid" id="A0A482WG09"/>
<evidence type="ECO:0000313" key="2">
    <source>
        <dbReference type="EMBL" id="RZF32434.1"/>
    </source>
</evidence>
<evidence type="ECO:0000256" key="1">
    <source>
        <dbReference type="SAM" id="SignalP"/>
    </source>
</evidence>